<name>A0A4Y7PHP5_9AGAM</name>
<reference evidence="2 3" key="1">
    <citation type="submission" date="2018-06" db="EMBL/GenBank/DDBJ databases">
        <title>A transcriptomic atlas of mushroom development highlights an independent origin of complex multicellularity.</title>
        <authorList>
            <consortium name="DOE Joint Genome Institute"/>
            <person name="Krizsan K."/>
            <person name="Almasi E."/>
            <person name="Merenyi Z."/>
            <person name="Sahu N."/>
            <person name="Viragh M."/>
            <person name="Koszo T."/>
            <person name="Mondo S."/>
            <person name="Kiss B."/>
            <person name="Balint B."/>
            <person name="Kues U."/>
            <person name="Barry K."/>
            <person name="Hegedus J.C."/>
            <person name="Henrissat B."/>
            <person name="Johnson J."/>
            <person name="Lipzen A."/>
            <person name="Ohm R."/>
            <person name="Nagy I."/>
            <person name="Pangilinan J."/>
            <person name="Yan J."/>
            <person name="Xiong Y."/>
            <person name="Grigoriev I.V."/>
            <person name="Hibbett D.S."/>
            <person name="Nagy L.G."/>
        </authorList>
    </citation>
    <scope>NUCLEOTIDE SEQUENCE [LARGE SCALE GENOMIC DNA]</scope>
    <source>
        <strain evidence="2 3">SZMC22713</strain>
    </source>
</reference>
<evidence type="ECO:0000313" key="3">
    <source>
        <dbReference type="Proteomes" id="UP000294933"/>
    </source>
</evidence>
<evidence type="ECO:0000313" key="2">
    <source>
        <dbReference type="EMBL" id="TDL14511.1"/>
    </source>
</evidence>
<protein>
    <submittedName>
        <fullName evidence="2">Uncharacterized protein</fullName>
    </submittedName>
</protein>
<dbReference type="AlphaFoldDB" id="A0A4Y7PHP5"/>
<proteinExistence type="predicted"/>
<dbReference type="OrthoDB" id="3034762at2759"/>
<accession>A0A4Y7PHP5</accession>
<gene>
    <name evidence="2" type="ORF">BD410DRAFT_845971</name>
</gene>
<evidence type="ECO:0000256" key="1">
    <source>
        <dbReference type="SAM" id="MobiDB-lite"/>
    </source>
</evidence>
<dbReference type="EMBL" id="ML170331">
    <property type="protein sequence ID" value="TDL14511.1"/>
    <property type="molecule type" value="Genomic_DNA"/>
</dbReference>
<organism evidence="2 3">
    <name type="scientific">Rickenella mellea</name>
    <dbReference type="NCBI Taxonomy" id="50990"/>
    <lineage>
        <taxon>Eukaryota</taxon>
        <taxon>Fungi</taxon>
        <taxon>Dikarya</taxon>
        <taxon>Basidiomycota</taxon>
        <taxon>Agaricomycotina</taxon>
        <taxon>Agaricomycetes</taxon>
        <taxon>Hymenochaetales</taxon>
        <taxon>Rickenellaceae</taxon>
        <taxon>Rickenella</taxon>
    </lineage>
</organism>
<feature type="region of interest" description="Disordered" evidence="1">
    <location>
        <begin position="1"/>
        <end position="26"/>
    </location>
</feature>
<dbReference type="Proteomes" id="UP000294933">
    <property type="component" value="Unassembled WGS sequence"/>
</dbReference>
<keyword evidence="3" id="KW-1185">Reference proteome</keyword>
<sequence>MTGSKPKKPASSVKVFRRRSNQPSLLATDTSISRHVRLNRVKKRVQKRVSNVETEPIAVEVLNPEIGPPDGEEFWVDDMEPINVNVPKARKRTDPLLGWTILRDEFLDEMIRHDGLGSETLPLKCAKCGNAAAYRCIDCAVHAVNLRGAVATRLRNLPLPHSVAPALLLHPPRPPLPPLLPFAGLPDQLHDLQDCPSKPYQAHPRARTLWMSRDSGSRTCCATAPIAPPAVPAASALRWRSGSVAGPARLSYLAISSTPTGQDLLDVPRFRFAFAPPSLQHAPIHPPATPVTR</sequence>
<dbReference type="VEuPathDB" id="FungiDB:BD410DRAFT_845971"/>